<protein>
    <submittedName>
        <fullName evidence="1">GYDIA family GHMP kinase</fullName>
    </submittedName>
</protein>
<dbReference type="NCBIfam" id="NF040656">
    <property type="entry name" value="GHMP_GYDIA"/>
    <property type="match status" value="1"/>
</dbReference>
<keyword evidence="2" id="KW-1185">Reference proteome</keyword>
<dbReference type="EMBL" id="JAPFGC010000002">
    <property type="protein sequence ID" value="MDA0177559.1"/>
    <property type="molecule type" value="Genomic_DNA"/>
</dbReference>
<gene>
    <name evidence="1" type="ORF">OOZ35_08660</name>
</gene>
<sequence>MQNYNSHGKLLLTAEYVVLDGAKALAIPTTFGQSLKVEKTERNSIIWESFDHDNKSWFNATFFVDNESFLVEKTSNPEVSDRLLQIFEAVKQLNPSFLKTTGYTISTRLEFPKNWGLGTSSTLINNIANWVKVDAYKLLELTFGGSGYDIACAQYDNPLTYQIIDKQRLIETINFNPSFTDNLYFVYLNKKQNSRDGIAHYKANRTNLDETIIGINHITNQIINCETLDNFESLLTAHEQLIAKVTNQTPIKDQFFKDFKGSIKSLGAWGGDFILVASKSNPTDYFNSKGLSTIIAYKDMIL</sequence>
<dbReference type="SUPFAM" id="SSF54211">
    <property type="entry name" value="Ribosomal protein S5 domain 2-like"/>
    <property type="match status" value="1"/>
</dbReference>
<evidence type="ECO:0000313" key="2">
    <source>
        <dbReference type="Proteomes" id="UP001149142"/>
    </source>
</evidence>
<dbReference type="InterPro" id="IPR047765">
    <property type="entry name" value="GHMP_GYDIA-like"/>
</dbReference>
<keyword evidence="1" id="KW-0808">Transferase</keyword>
<keyword evidence="1" id="KW-0418">Kinase</keyword>
<reference evidence="1" key="1">
    <citation type="submission" date="2022-11" db="EMBL/GenBank/DDBJ databases">
        <title>Refractory cell wall polysaccharides provide important carbon source for microbial heterotrophs in the hadal ocean.</title>
        <authorList>
            <person name="Zhu X."/>
        </authorList>
    </citation>
    <scope>NUCLEOTIDE SEQUENCE</scope>
    <source>
        <strain evidence="1">MTRN7</strain>
    </source>
</reference>
<evidence type="ECO:0000313" key="1">
    <source>
        <dbReference type="EMBL" id="MDA0177559.1"/>
    </source>
</evidence>
<dbReference type="InterPro" id="IPR020568">
    <property type="entry name" value="Ribosomal_Su5_D2-typ_SF"/>
</dbReference>
<dbReference type="Proteomes" id="UP001149142">
    <property type="component" value="Unassembled WGS sequence"/>
</dbReference>
<accession>A0ABT4S0H4</accession>
<dbReference type="Gene3D" id="3.30.230.10">
    <property type="match status" value="1"/>
</dbReference>
<name>A0ABT4S0H4_9FLAO</name>
<dbReference type="GO" id="GO:0016301">
    <property type="term" value="F:kinase activity"/>
    <property type="evidence" value="ECO:0007669"/>
    <property type="project" value="UniProtKB-KW"/>
</dbReference>
<organism evidence="1 2">
    <name type="scientific">Mesoflavibacter profundi</name>
    <dbReference type="NCBI Taxonomy" id="2708110"/>
    <lineage>
        <taxon>Bacteria</taxon>
        <taxon>Pseudomonadati</taxon>
        <taxon>Bacteroidota</taxon>
        <taxon>Flavobacteriia</taxon>
        <taxon>Flavobacteriales</taxon>
        <taxon>Flavobacteriaceae</taxon>
        <taxon>Mesoflavibacter</taxon>
    </lineage>
</organism>
<dbReference type="InterPro" id="IPR014721">
    <property type="entry name" value="Ribsml_uS5_D2-typ_fold_subgr"/>
</dbReference>
<comment type="caution">
    <text evidence="1">The sequence shown here is derived from an EMBL/GenBank/DDBJ whole genome shotgun (WGS) entry which is preliminary data.</text>
</comment>
<proteinExistence type="predicted"/>
<dbReference type="RefSeq" id="WP_106686865.1">
    <property type="nucleotide sequence ID" value="NZ_CAXQEU010000103.1"/>
</dbReference>